<comment type="function">
    <text evidence="2">Component of the Mediator complex, a coactivator involved in the regulated transcription of nearly all RNA polymerase II-dependent genes. Mediator functions as a bridge to convey information from gene-specific regulatory proteins to the basal RNA polymerase II transcription machinery. Mediator is recruited to promoters by direct interactions with regulatory proteins and serves as a scaffold for the assembly of a functional preinitiation complex with RNA polymerase II and the general transcription factors.</text>
</comment>
<organism evidence="4 5">
    <name type="scientific">Psylliodes chrysocephalus</name>
    <dbReference type="NCBI Taxonomy" id="3402493"/>
    <lineage>
        <taxon>Eukaryota</taxon>
        <taxon>Metazoa</taxon>
        <taxon>Ecdysozoa</taxon>
        <taxon>Arthropoda</taxon>
        <taxon>Hexapoda</taxon>
        <taxon>Insecta</taxon>
        <taxon>Pterygota</taxon>
        <taxon>Neoptera</taxon>
        <taxon>Endopterygota</taxon>
        <taxon>Coleoptera</taxon>
        <taxon>Polyphaga</taxon>
        <taxon>Cucujiformia</taxon>
        <taxon>Chrysomeloidea</taxon>
        <taxon>Chrysomelidae</taxon>
        <taxon>Galerucinae</taxon>
        <taxon>Alticini</taxon>
        <taxon>Psylliodes</taxon>
    </lineage>
</organism>
<keyword evidence="2" id="KW-0010">Activator</keyword>
<accession>A0A9P0CLD6</accession>
<dbReference type="EMBL" id="OV651827">
    <property type="protein sequence ID" value="CAH1103711.1"/>
    <property type="molecule type" value="Genomic_DNA"/>
</dbReference>
<name>A0A9P0CLD6_9CUCU</name>
<keyword evidence="1 2" id="KW-0539">Nucleus</keyword>
<evidence type="ECO:0000313" key="4">
    <source>
        <dbReference type="EMBL" id="CAH1103711.1"/>
    </source>
</evidence>
<comment type="similarity">
    <text evidence="2">Belongs to the Mediator complex subunit 15 family.</text>
</comment>
<dbReference type="InterPro" id="IPR036529">
    <property type="entry name" value="KIX_dom_sf"/>
</dbReference>
<keyword evidence="2" id="KW-0805">Transcription regulation</keyword>
<proteinExistence type="inferred from homology"/>
<dbReference type="InterPro" id="IPR019087">
    <property type="entry name" value="Med15_N"/>
</dbReference>
<evidence type="ECO:0000256" key="2">
    <source>
        <dbReference type="RuleBase" id="RU364148"/>
    </source>
</evidence>
<evidence type="ECO:0000256" key="1">
    <source>
        <dbReference type="ARBA" id="ARBA00023242"/>
    </source>
</evidence>
<comment type="subunit">
    <text evidence="2">Component of the Mediator complex.</text>
</comment>
<reference evidence="4" key="1">
    <citation type="submission" date="2022-01" db="EMBL/GenBank/DDBJ databases">
        <authorList>
            <person name="King R."/>
        </authorList>
    </citation>
    <scope>NUCLEOTIDE SEQUENCE</scope>
</reference>
<keyword evidence="2" id="KW-0804">Transcription</keyword>
<evidence type="ECO:0000259" key="3">
    <source>
        <dbReference type="Pfam" id="PF09606"/>
    </source>
</evidence>
<gene>
    <name evidence="2" type="primary">MED15</name>
    <name evidence="4" type="ORF">PSYICH_LOCUS4725</name>
</gene>
<protein>
    <recommendedName>
        <fullName evidence="2">Mediator of RNA polymerase II transcription subunit 15</fullName>
    </recommendedName>
    <alternativeName>
        <fullName evidence="2">Mediator complex subunit 15</fullName>
    </alternativeName>
</protein>
<dbReference type="GO" id="GO:0003712">
    <property type="term" value="F:transcription coregulator activity"/>
    <property type="evidence" value="ECO:0007669"/>
    <property type="project" value="InterPro"/>
</dbReference>
<comment type="subcellular location">
    <subcellularLocation>
        <location evidence="2">Nucleus</location>
    </subcellularLocation>
</comment>
<dbReference type="AlphaFoldDB" id="A0A9P0CLD6"/>
<dbReference type="Gene3D" id="1.10.246.20">
    <property type="entry name" value="Coactivator CBP, KIX domain"/>
    <property type="match status" value="1"/>
</dbReference>
<feature type="domain" description="Mediator of RNA polymerase II transcription subunit 15 N-terminal" evidence="3">
    <location>
        <begin position="4"/>
        <end position="71"/>
    </location>
</feature>
<sequence>MSTEDIWNSPKFRESVVRKINRELFTLIQKVNLNGQEIEQIIYDRVKSKEEYLGAIAKIITFIRTKTKTKNEDIKAQIMVKLSTLKIPKLVKVIPISELEELEKIKMEQNTHTVIADIIEEDN</sequence>
<dbReference type="OrthoDB" id="6761508at2759"/>
<evidence type="ECO:0000313" key="5">
    <source>
        <dbReference type="Proteomes" id="UP001153636"/>
    </source>
</evidence>
<keyword evidence="5" id="KW-1185">Reference proteome</keyword>
<dbReference type="Pfam" id="PF09606">
    <property type="entry name" value="Med15_N"/>
    <property type="match status" value="1"/>
</dbReference>
<dbReference type="GO" id="GO:0005634">
    <property type="term" value="C:nucleus"/>
    <property type="evidence" value="ECO:0007669"/>
    <property type="project" value="UniProtKB-SubCell"/>
</dbReference>
<dbReference type="Proteomes" id="UP001153636">
    <property type="component" value="Chromosome 15"/>
</dbReference>
<dbReference type="GO" id="GO:0006355">
    <property type="term" value="P:regulation of DNA-templated transcription"/>
    <property type="evidence" value="ECO:0007669"/>
    <property type="project" value="InterPro"/>
</dbReference>